<reference evidence="2 3" key="1">
    <citation type="journal article" date="2018" name="Int. J. Syst. Evol. Microbiol.">
        <title>Mesosutterella multiformis gen. nov., sp. nov., a member of the family Sutterellaceae and Sutterella megalosphaeroides sp. nov., isolated from human faeces.</title>
        <authorList>
            <person name="Sakamoto M."/>
            <person name="Ikeyama N."/>
            <person name="Kunihiro T."/>
            <person name="Iino T."/>
            <person name="Yuki M."/>
            <person name="Ohkuma M."/>
        </authorList>
    </citation>
    <scope>NUCLEOTIDE SEQUENCE [LARGE SCALE GENOMIC DNA]</scope>
    <source>
        <strain evidence="2 3">4NBBH2</strain>
    </source>
</reference>
<feature type="signal peptide" evidence="1">
    <location>
        <begin position="1"/>
        <end position="22"/>
    </location>
</feature>
<protein>
    <submittedName>
        <fullName evidence="2">Uncharacterized protein</fullName>
    </submittedName>
</protein>
<gene>
    <name evidence="2" type="ORF">MESMUL_14860</name>
</gene>
<proteinExistence type="predicted"/>
<dbReference type="Proteomes" id="UP000266091">
    <property type="component" value="Unassembled WGS sequence"/>
</dbReference>
<accession>A0A388SCS4</accession>
<dbReference type="RefSeq" id="WP_116270386.1">
    <property type="nucleotide sequence ID" value="NZ_BGZJ01000001.1"/>
</dbReference>
<evidence type="ECO:0000313" key="3">
    <source>
        <dbReference type="Proteomes" id="UP000266091"/>
    </source>
</evidence>
<evidence type="ECO:0000313" key="2">
    <source>
        <dbReference type="EMBL" id="GBO94132.1"/>
    </source>
</evidence>
<comment type="caution">
    <text evidence="2">The sequence shown here is derived from an EMBL/GenBank/DDBJ whole genome shotgun (WGS) entry which is preliminary data.</text>
</comment>
<dbReference type="AlphaFoldDB" id="A0A388SCS4"/>
<organism evidence="2 3">
    <name type="scientific">Mesosutterella multiformis</name>
    <dbReference type="NCBI Taxonomy" id="2259133"/>
    <lineage>
        <taxon>Bacteria</taxon>
        <taxon>Pseudomonadati</taxon>
        <taxon>Pseudomonadota</taxon>
        <taxon>Betaproteobacteria</taxon>
        <taxon>Burkholderiales</taxon>
        <taxon>Sutterellaceae</taxon>
        <taxon>Mesosutterella</taxon>
    </lineage>
</organism>
<dbReference type="OrthoDB" id="9156373at2"/>
<keyword evidence="1" id="KW-0732">Signal</keyword>
<feature type="chain" id="PRO_5017295367" evidence="1">
    <location>
        <begin position="23"/>
        <end position="208"/>
    </location>
</feature>
<sequence>MKKLYFVIAAGLAALSATLAFAADPITEFLLHSDRATVSVPDAPALTQSKPALQQKLLDVEVNPKDDAFQLEAPFKGGKVAPETVAARFRDVRGLMLRVCQQPSNQAYFSKTPCIASELTDAQASDSAKASPAEVKAANRVFQQIAAINDKTRQMMIASGVDTHEAAVKQSEAQIDPKVKANQDALISGKISWGEYNRTRMTLTRRAR</sequence>
<dbReference type="EMBL" id="BGZJ01000001">
    <property type="protein sequence ID" value="GBO94132.1"/>
    <property type="molecule type" value="Genomic_DNA"/>
</dbReference>
<keyword evidence="3" id="KW-1185">Reference proteome</keyword>
<evidence type="ECO:0000256" key="1">
    <source>
        <dbReference type="SAM" id="SignalP"/>
    </source>
</evidence>
<name>A0A388SCS4_9BURK</name>